<dbReference type="PANTHER" id="PTHR43135">
    <property type="entry name" value="ALPHA-D-RIBOSE 1-METHYLPHOSPHONATE 5-TRIPHOSPHATE DIPHOSPHATASE"/>
    <property type="match status" value="1"/>
</dbReference>
<dbReference type="InterPro" id="IPR032466">
    <property type="entry name" value="Metal_Hydrolase"/>
</dbReference>
<dbReference type="OrthoDB" id="9782972at2"/>
<dbReference type="InterPro" id="IPR011059">
    <property type="entry name" value="Metal-dep_hydrolase_composite"/>
</dbReference>
<gene>
    <name evidence="2" type="ORF">CS062_11850</name>
</gene>
<dbReference type="SUPFAM" id="SSF51556">
    <property type="entry name" value="Metallo-dependent hydrolases"/>
    <property type="match status" value="1"/>
</dbReference>
<dbReference type="Gene3D" id="3.20.20.140">
    <property type="entry name" value="Metal-dependent hydrolases"/>
    <property type="match status" value="1"/>
</dbReference>
<dbReference type="InterPro" id="IPR006680">
    <property type="entry name" value="Amidohydro-rel"/>
</dbReference>
<accession>A0A2G9CBZ6</accession>
<evidence type="ECO:0000313" key="3">
    <source>
        <dbReference type="Proteomes" id="UP000231501"/>
    </source>
</evidence>
<proteinExistence type="predicted"/>
<dbReference type="GO" id="GO:0016810">
    <property type="term" value="F:hydrolase activity, acting on carbon-nitrogen (but not peptide) bonds"/>
    <property type="evidence" value="ECO:0007669"/>
    <property type="project" value="InterPro"/>
</dbReference>
<dbReference type="Gene3D" id="2.30.40.10">
    <property type="entry name" value="Urease, subunit C, domain 1"/>
    <property type="match status" value="2"/>
</dbReference>
<dbReference type="SUPFAM" id="SSF51338">
    <property type="entry name" value="Composite domain of metallo-dependent hydrolases"/>
    <property type="match status" value="1"/>
</dbReference>
<dbReference type="AlphaFoldDB" id="A0A2G9CBZ6"/>
<dbReference type="Proteomes" id="UP000231501">
    <property type="component" value="Unassembled WGS sequence"/>
</dbReference>
<organism evidence="2 3">
    <name type="scientific">Roseateles chitinivorans</name>
    <dbReference type="NCBI Taxonomy" id="2917965"/>
    <lineage>
        <taxon>Bacteria</taxon>
        <taxon>Pseudomonadati</taxon>
        <taxon>Pseudomonadota</taxon>
        <taxon>Betaproteobacteria</taxon>
        <taxon>Burkholderiales</taxon>
        <taxon>Sphaerotilaceae</taxon>
        <taxon>Roseateles</taxon>
    </lineage>
</organism>
<feature type="domain" description="Amidohydrolase-related" evidence="1">
    <location>
        <begin position="604"/>
        <end position="699"/>
    </location>
</feature>
<name>A0A2G9CBZ6_9BURK</name>
<dbReference type="PANTHER" id="PTHR43135:SF3">
    <property type="entry name" value="ALPHA-D-RIBOSE 1-METHYLPHOSPHONATE 5-TRIPHOSPHATE DIPHOSPHATASE"/>
    <property type="match status" value="1"/>
</dbReference>
<evidence type="ECO:0000259" key="1">
    <source>
        <dbReference type="Pfam" id="PF01979"/>
    </source>
</evidence>
<protein>
    <recommendedName>
        <fullName evidence="1">Amidohydrolase-related domain-containing protein</fullName>
    </recommendedName>
</protein>
<comment type="caution">
    <text evidence="2">The sequence shown here is derived from an EMBL/GenBank/DDBJ whole genome shotgun (WGS) entry which is preliminary data.</text>
</comment>
<keyword evidence="3" id="KW-1185">Reference proteome</keyword>
<evidence type="ECO:0000313" key="2">
    <source>
        <dbReference type="EMBL" id="PIM53039.1"/>
    </source>
</evidence>
<dbReference type="InterPro" id="IPR051781">
    <property type="entry name" value="Metallo-dep_Hydrolase"/>
</dbReference>
<dbReference type="EMBL" id="PEOG01000027">
    <property type="protein sequence ID" value="PIM53039.1"/>
    <property type="molecule type" value="Genomic_DNA"/>
</dbReference>
<sequence length="713" mass="77578">MTATTSRDGRATACEDAPGSRRGLGSVLLCAAWAGLLWATAAQAHDEPRRQWAPAIAEAASAAAALPAPEVLPGAKARLAQVQIHGVVVGRQASSRQGDETLVDHAFSERGRGDRLRARWTLDARGLPLRYEAEGHDYWKAPLAERFDRVDGQARWKNRVEQGRVAWPEAGAFYLPANPPPEFNGVLARALLKAPGQRLALLPAGEASLTKGPTITAGGRRLTLHLIAGIDFTPVPVWLDEQLQTAAVIDDWFEVLAPADLRLLDRLKAAQREADRRWAADLARRLTHVPRGDLLIRHARLFDPRDGVAREDMRVLVRGGFILRVEPDDAGPAPAEAEVIDAAGRFLMPGLWDVHQHFSGTDGLFDLIAGVTSARDMANDNQPLIERVQRFDAGTELGPRVVKAGIVEGVGPLAGPTDMRVETLEQARRAVDWYADRGYAQIKLYSSFKPELVRPIADLAHARGLRVSGHVPAFMRAQAFVEAGADEIQHLNFIVLNFFPEVADTRGPDRYTVMAEKLLQLDLDSAPVTGFIAELRRRHTVLDPTVAILEGLYSGAPGQPPAALKGLVERFPPIVRRRLLSGAVAVPPGREEAYRQALPRLLQLIKRLHDGGVTLMPGTDAFAGYTLHRELELYVRAGIPNAEVLRLATLTPAQVLGVAGQRGEIAPGQQADMVLLDGDPLTDIAALRQVVRTIKAGRVFDPSQLEAALGMTR</sequence>
<dbReference type="RefSeq" id="WP_099861845.1">
    <property type="nucleotide sequence ID" value="NZ_PEOG01000027.1"/>
</dbReference>
<dbReference type="Pfam" id="PF01979">
    <property type="entry name" value="Amidohydro_1"/>
    <property type="match status" value="1"/>
</dbReference>
<reference evidence="2 3" key="1">
    <citation type="submission" date="2017-11" db="EMBL/GenBank/DDBJ databases">
        <title>Draft genome sequence of Mitsuaria sp. HWN-4.</title>
        <authorList>
            <person name="Gundlapally S.R."/>
        </authorList>
    </citation>
    <scope>NUCLEOTIDE SEQUENCE [LARGE SCALE GENOMIC DNA]</scope>
    <source>
        <strain evidence="2 3">HWN-4</strain>
    </source>
</reference>